<dbReference type="AlphaFoldDB" id="A0A871RCG8"/>
<reference evidence="2" key="1">
    <citation type="submission" date="2020-10" db="EMBL/GenBank/DDBJ databases">
        <authorList>
            <person name="Palmer J.M."/>
        </authorList>
    </citation>
    <scope>NUCLEOTIDE SEQUENCE</scope>
    <source>
        <strain evidence="2">UCD 2041</strain>
    </source>
</reference>
<dbReference type="Proteomes" id="UP000663131">
    <property type="component" value="Chromosome 9"/>
</dbReference>
<gene>
    <name evidence="2" type="ORF">BRETT_002009</name>
</gene>
<proteinExistence type="predicted"/>
<reference evidence="2" key="2">
    <citation type="journal article" name="BMC Genomics">
        <title>New genome assemblies reveal patterns of domestication and adaptation across Brettanomyces (Dekkera) species.</title>
        <authorList>
            <person name="Roach M.J."/>
            <person name="Borneman A.R."/>
        </authorList>
    </citation>
    <scope>NUCLEOTIDE SEQUENCE</scope>
    <source>
        <strain evidence="2">UCD 2041</strain>
    </source>
</reference>
<feature type="compositionally biased region" description="Low complexity" evidence="1">
    <location>
        <begin position="1"/>
        <end position="11"/>
    </location>
</feature>
<evidence type="ECO:0000313" key="2">
    <source>
        <dbReference type="EMBL" id="QOU21845.1"/>
    </source>
</evidence>
<feature type="region of interest" description="Disordered" evidence="1">
    <location>
        <begin position="1"/>
        <end position="21"/>
    </location>
</feature>
<evidence type="ECO:0000256" key="1">
    <source>
        <dbReference type="SAM" id="MobiDB-lite"/>
    </source>
</evidence>
<evidence type="ECO:0000313" key="3">
    <source>
        <dbReference type="Proteomes" id="UP000663131"/>
    </source>
</evidence>
<protein>
    <submittedName>
        <fullName evidence="2">Uncharacterized protein</fullName>
    </submittedName>
</protein>
<dbReference type="GeneID" id="64573933"/>
<dbReference type="RefSeq" id="XP_041138338.1">
    <property type="nucleotide sequence ID" value="XM_041280547.1"/>
</dbReference>
<accession>A0A871RCG8</accession>
<sequence>MPRSAPANSNGAPPPYGGDAIYIPKRDRTKYRNVKKMNVNAIAIPMQSATKKSTVDGLLPMKSDEEDDEKLDEVLEFVSCAVLDVVDV</sequence>
<dbReference type="KEGG" id="bbrx:BRETT_002009"/>
<dbReference type="EMBL" id="CP063137">
    <property type="protein sequence ID" value="QOU21845.1"/>
    <property type="molecule type" value="Genomic_DNA"/>
</dbReference>
<organism evidence="2 3">
    <name type="scientific">Dekkera bruxellensis</name>
    <name type="common">Brettanomyces custersii</name>
    <dbReference type="NCBI Taxonomy" id="5007"/>
    <lineage>
        <taxon>Eukaryota</taxon>
        <taxon>Fungi</taxon>
        <taxon>Dikarya</taxon>
        <taxon>Ascomycota</taxon>
        <taxon>Saccharomycotina</taxon>
        <taxon>Pichiomycetes</taxon>
        <taxon>Pichiales</taxon>
        <taxon>Pichiaceae</taxon>
        <taxon>Brettanomyces</taxon>
    </lineage>
</organism>
<name>A0A871RCG8_DEKBR</name>